<keyword evidence="2" id="KW-0547">Nucleotide-binding</keyword>
<feature type="compositionally biased region" description="Low complexity" evidence="6">
    <location>
        <begin position="123"/>
        <end position="134"/>
    </location>
</feature>
<proteinExistence type="inferred from homology"/>
<dbReference type="Gene3D" id="1.20.920.10">
    <property type="entry name" value="Bromodomain-like"/>
    <property type="match status" value="1"/>
</dbReference>
<feature type="compositionally biased region" description="Acidic residues" evidence="6">
    <location>
        <begin position="274"/>
        <end position="285"/>
    </location>
</feature>
<dbReference type="SUPFAM" id="SSF47370">
    <property type="entry name" value="Bromodomain"/>
    <property type="match status" value="1"/>
</dbReference>
<feature type="compositionally biased region" description="Basic and acidic residues" evidence="6">
    <location>
        <begin position="1099"/>
        <end position="1115"/>
    </location>
</feature>
<dbReference type="PROSITE" id="PS00674">
    <property type="entry name" value="AAA"/>
    <property type="match status" value="1"/>
</dbReference>
<feature type="region of interest" description="Disordered" evidence="6">
    <location>
        <begin position="1076"/>
        <end position="1136"/>
    </location>
</feature>
<feature type="compositionally biased region" description="Acidic residues" evidence="6">
    <location>
        <begin position="331"/>
        <end position="340"/>
    </location>
</feature>
<dbReference type="EMBL" id="JBJJXI010000051">
    <property type="protein sequence ID" value="KAL3400191.1"/>
    <property type="molecule type" value="Genomic_DNA"/>
</dbReference>
<dbReference type="Pfam" id="PF00439">
    <property type="entry name" value="Bromodomain"/>
    <property type="match status" value="1"/>
</dbReference>
<dbReference type="PROSITE" id="PS50014">
    <property type="entry name" value="BROMODOMAIN_2"/>
    <property type="match status" value="1"/>
</dbReference>
<dbReference type="PANTHER" id="PTHR23069:SF0">
    <property type="entry name" value="TAT-BINDING HOMOLOG 7"/>
    <property type="match status" value="1"/>
</dbReference>
<feature type="compositionally biased region" description="Polar residues" evidence="6">
    <location>
        <begin position="1116"/>
        <end position="1128"/>
    </location>
</feature>
<keyword evidence="4 5" id="KW-0103">Bromodomain</keyword>
<feature type="region of interest" description="Disordered" evidence="6">
    <location>
        <begin position="1186"/>
        <end position="1232"/>
    </location>
</feature>
<reference evidence="8 9" key="1">
    <citation type="journal article" date="2024" name="bioRxiv">
        <title>A reference genome for Trichogramma kaykai: A tiny desert-dwelling parasitoid wasp with competing sex-ratio distorters.</title>
        <authorList>
            <person name="Culotta J."/>
            <person name="Lindsey A.R."/>
        </authorList>
    </citation>
    <scope>NUCLEOTIDE SEQUENCE [LARGE SCALE GENOMIC DNA]</scope>
    <source>
        <strain evidence="8 9">KSX58</strain>
    </source>
</reference>
<gene>
    <name evidence="8" type="ORF">TKK_006087</name>
</gene>
<dbReference type="Pfam" id="PF00004">
    <property type="entry name" value="AAA"/>
    <property type="match status" value="1"/>
</dbReference>
<dbReference type="FunFam" id="3.40.50.300:FF:000061">
    <property type="entry name" value="ATPase family, AAA domain-containing 2"/>
    <property type="match status" value="1"/>
</dbReference>
<dbReference type="CDD" id="cd05528">
    <property type="entry name" value="Bromo_AAA"/>
    <property type="match status" value="1"/>
</dbReference>
<feature type="compositionally biased region" description="Basic residues" evidence="6">
    <location>
        <begin position="312"/>
        <end position="327"/>
    </location>
</feature>
<feature type="region of interest" description="Disordered" evidence="6">
    <location>
        <begin position="1157"/>
        <end position="1176"/>
    </location>
</feature>
<feature type="compositionally biased region" description="Acidic residues" evidence="6">
    <location>
        <begin position="1"/>
        <end position="20"/>
    </location>
</feature>
<evidence type="ECO:0000256" key="3">
    <source>
        <dbReference type="ARBA" id="ARBA00022840"/>
    </source>
</evidence>
<comment type="similarity">
    <text evidence="1">Belongs to the AAA ATPase family.</text>
</comment>
<evidence type="ECO:0000256" key="6">
    <source>
        <dbReference type="SAM" id="MobiDB-lite"/>
    </source>
</evidence>
<feature type="compositionally biased region" description="Basic and acidic residues" evidence="6">
    <location>
        <begin position="147"/>
        <end position="200"/>
    </location>
</feature>
<evidence type="ECO:0000256" key="1">
    <source>
        <dbReference type="ARBA" id="ARBA00006914"/>
    </source>
</evidence>
<feature type="compositionally biased region" description="Polar residues" evidence="6">
    <location>
        <begin position="37"/>
        <end position="52"/>
    </location>
</feature>
<dbReference type="SMART" id="SM00297">
    <property type="entry name" value="BROMO"/>
    <property type="match status" value="1"/>
</dbReference>
<dbReference type="InterPro" id="IPR003959">
    <property type="entry name" value="ATPase_AAA_core"/>
</dbReference>
<evidence type="ECO:0000259" key="7">
    <source>
        <dbReference type="PROSITE" id="PS50014"/>
    </source>
</evidence>
<dbReference type="PRINTS" id="PR00503">
    <property type="entry name" value="BROMODOMAIN"/>
</dbReference>
<dbReference type="InterPro" id="IPR036427">
    <property type="entry name" value="Bromodomain-like_sf"/>
</dbReference>
<organism evidence="8 9">
    <name type="scientific">Trichogramma kaykai</name>
    <dbReference type="NCBI Taxonomy" id="54128"/>
    <lineage>
        <taxon>Eukaryota</taxon>
        <taxon>Metazoa</taxon>
        <taxon>Ecdysozoa</taxon>
        <taxon>Arthropoda</taxon>
        <taxon>Hexapoda</taxon>
        <taxon>Insecta</taxon>
        <taxon>Pterygota</taxon>
        <taxon>Neoptera</taxon>
        <taxon>Endopterygota</taxon>
        <taxon>Hymenoptera</taxon>
        <taxon>Apocrita</taxon>
        <taxon>Proctotrupomorpha</taxon>
        <taxon>Chalcidoidea</taxon>
        <taxon>Trichogrammatidae</taxon>
        <taxon>Trichogramma</taxon>
    </lineage>
</organism>
<dbReference type="InterPro" id="IPR001487">
    <property type="entry name" value="Bromodomain"/>
</dbReference>
<keyword evidence="3" id="KW-0067">ATP-binding</keyword>
<dbReference type="GO" id="GO:0005524">
    <property type="term" value="F:ATP binding"/>
    <property type="evidence" value="ECO:0007669"/>
    <property type="project" value="UniProtKB-KW"/>
</dbReference>
<dbReference type="Gene3D" id="1.10.8.60">
    <property type="match status" value="1"/>
</dbReference>
<feature type="region of interest" description="Disordered" evidence="6">
    <location>
        <begin position="76"/>
        <end position="433"/>
    </location>
</feature>
<evidence type="ECO:0000256" key="5">
    <source>
        <dbReference type="PROSITE-ProRule" id="PRU00035"/>
    </source>
</evidence>
<evidence type="ECO:0000256" key="4">
    <source>
        <dbReference type="ARBA" id="ARBA00023117"/>
    </source>
</evidence>
<dbReference type="InterPro" id="IPR003593">
    <property type="entry name" value="AAA+_ATPase"/>
</dbReference>
<name>A0ABD2X4C6_9HYME</name>
<accession>A0ABD2X4C6</accession>
<dbReference type="InterPro" id="IPR041569">
    <property type="entry name" value="AAA_lid_3"/>
</dbReference>
<dbReference type="SUPFAM" id="SSF52540">
    <property type="entry name" value="P-loop containing nucleoside triphosphate hydrolases"/>
    <property type="match status" value="2"/>
</dbReference>
<keyword evidence="9" id="KW-1185">Reference proteome</keyword>
<feature type="region of interest" description="Disordered" evidence="6">
    <location>
        <begin position="1"/>
        <end position="55"/>
    </location>
</feature>
<evidence type="ECO:0000313" key="9">
    <source>
        <dbReference type="Proteomes" id="UP001627154"/>
    </source>
</evidence>
<dbReference type="InterPro" id="IPR045199">
    <property type="entry name" value="ATAD2-like"/>
</dbReference>
<sequence>MSQEEAVDSMDTEDSDEEEIFDGRHLRKSLRSSLRSQNHSAQESHSNNLNIRRSTRKKLQTYENLNSSWIFGTQTLKGYPMYKKQSSSSDKEMADEDSSHAPRMKRRSSLRSHENLSPKGSSRHLSNNHSLNSSRELRTRSRLRGHSNRDHLEDEDFHRELMERPDRSLRKLSDHHEHDLPETTERSQRSSEPCERELRNKSQLKLRNSHGDKNDKERDGQNKTDTKVKVEIKDNKSDVKTNEERELRSGTLRTREGPVTRQRNNGKSTPKVEENDEEDEEDDQESDKAGKDENNENSENEGNEGFTDMYSRVKRPRRTSTRVRQKRQLAEDSDMSESTDEPGPRKYSLRQKKPTVEKFQIRNEPVRRSMRERRFRDMYSTAARRRKHRSKTSSSSDSSDSEAQCYKSKNKKNRQSSNPQGAPSTSDRKADISPISVDSDITFNDVGGLESHVHCLKEMVVFPMVYSNVFERFHVTPPKGVLFHGPPGTGKTLIARALANECSKGSRKVSFFMRKGADCLTKWVGESERQLRLLFEQAQQMKPSIIFFDEIDGLAPVRSTKQDQIHASIVSTLLALMDGLNNRGEVIVIGATNRIDAIDPALRRPGRFDRELFFPLPSMKERLEILKIHMKKWGNPPDDQLLQVLADKSTGYCGSDLKALCTEAVIQGLKRTYPQIYLTNNRLLLNPTKVEVKKEDFEKASSLLVPASHRVTPAIGQKLLPFMEPLLEPVLQELISIVQEIFPQGMNPALAKTKTTKGIHRPRLVITGGTKARNQSPQLAKALLYHMEHLAIHNLNVSTLFSESARSPEETCVQVFNEASRNVPSVIYVEGIDQWWPLVPETVKAVFLCRISSLSPTLPIFILTSSEVDYEELPEQIQQLFSQLRGEVYNIPGTTEEQRVKFFKPIFTTMSLRPPVIKLKNLEALEELPLAPDPEPKKLSPKELKILHEQQEVSLRQLRIFLREICAKLARNKQFYMFTQPVDTEEAPDYNDIISHPMDLETMMTKIDMHLYMCARDFLDDVDLICANALEYNPARNPADKLIRHRACSLRDNAYALIKAEMDSDFEDACQEISKTRKMQNNPESTSKESNENCPSADAKADESSHNGEKHRESDVGTTAVNGRTSTNSRKRRLKSSWARGFVKKVHKKKKITFEDGSSGVVDQEETEQGTTQEFETETTIVLNGHISDNSESDHDSNNETAQKPETNIQNDQPDQPNEQETTTKSTSEVLPITTNVEVADEEEESQHENVNENLKENAENVSYSFDSDYDQLTFNIEDSESVLIDRDELENGYAYTVKATADFPIDLLCDAYVQLRRRVAQYSKVHDRKMLPKELMEDVKSFEKYHTLEQ</sequence>
<dbReference type="Pfam" id="PF17862">
    <property type="entry name" value="AAA_lid_3"/>
    <property type="match status" value="1"/>
</dbReference>
<dbReference type="Gene3D" id="3.40.50.300">
    <property type="entry name" value="P-loop containing nucleotide triphosphate hydrolases"/>
    <property type="match status" value="1"/>
</dbReference>
<feature type="domain" description="Bromo" evidence="7">
    <location>
        <begin position="970"/>
        <end position="1040"/>
    </location>
</feature>
<feature type="compositionally biased region" description="Basic and acidic residues" evidence="6">
    <location>
        <begin position="89"/>
        <end position="100"/>
    </location>
</feature>
<dbReference type="Proteomes" id="UP001627154">
    <property type="component" value="Unassembled WGS sequence"/>
</dbReference>
<feature type="compositionally biased region" description="Basic and acidic residues" evidence="6">
    <location>
        <begin position="209"/>
        <end position="258"/>
    </location>
</feature>
<dbReference type="SMART" id="SM00382">
    <property type="entry name" value="AAA"/>
    <property type="match status" value="1"/>
</dbReference>
<evidence type="ECO:0000256" key="2">
    <source>
        <dbReference type="ARBA" id="ARBA00022741"/>
    </source>
</evidence>
<evidence type="ECO:0000313" key="8">
    <source>
        <dbReference type="EMBL" id="KAL3400191.1"/>
    </source>
</evidence>
<comment type="caution">
    <text evidence="8">The sequence shown here is derived from an EMBL/GenBank/DDBJ whole genome shotgun (WGS) entry which is preliminary data.</text>
</comment>
<dbReference type="PANTHER" id="PTHR23069">
    <property type="entry name" value="AAA DOMAIN-CONTAINING"/>
    <property type="match status" value="1"/>
</dbReference>
<dbReference type="InterPro" id="IPR027417">
    <property type="entry name" value="P-loop_NTPase"/>
</dbReference>
<protein>
    <recommendedName>
        <fullName evidence="7">Bromo domain-containing protein</fullName>
    </recommendedName>
</protein>
<feature type="compositionally biased region" description="Polar residues" evidence="6">
    <location>
        <begin position="1201"/>
        <end position="1232"/>
    </location>
</feature>
<feature type="compositionally biased region" description="Basic and acidic residues" evidence="6">
    <location>
        <begin position="354"/>
        <end position="377"/>
    </location>
</feature>
<dbReference type="InterPro" id="IPR003960">
    <property type="entry name" value="ATPase_AAA_CS"/>
</dbReference>